<keyword evidence="1" id="KW-1188">Viral release from host cell</keyword>
<dbReference type="InterPro" id="IPR010090">
    <property type="entry name" value="Phage_tape_meas"/>
</dbReference>
<organism evidence="4 5">
    <name type="scientific">Streptomyces cylindrosporus</name>
    <dbReference type="NCBI Taxonomy" id="2927583"/>
    <lineage>
        <taxon>Bacteria</taxon>
        <taxon>Bacillati</taxon>
        <taxon>Actinomycetota</taxon>
        <taxon>Actinomycetes</taxon>
        <taxon>Kitasatosporales</taxon>
        <taxon>Streptomycetaceae</taxon>
        <taxon>Streptomyces</taxon>
    </lineage>
</organism>
<evidence type="ECO:0000313" key="5">
    <source>
        <dbReference type="Proteomes" id="UP001165269"/>
    </source>
</evidence>
<evidence type="ECO:0000259" key="3">
    <source>
        <dbReference type="Pfam" id="PF10145"/>
    </source>
</evidence>
<gene>
    <name evidence="4" type="ORF">MQP27_41975</name>
</gene>
<feature type="transmembrane region" description="Helical" evidence="2">
    <location>
        <begin position="472"/>
        <end position="492"/>
    </location>
</feature>
<keyword evidence="5" id="KW-1185">Reference proteome</keyword>
<dbReference type="Proteomes" id="UP001165269">
    <property type="component" value="Unassembled WGS sequence"/>
</dbReference>
<keyword evidence="2" id="KW-0472">Membrane</keyword>
<sequence>MSEGALLPPVLVRLIGDMTQLRGTFRQARAEASGLEGSFKRSGATIAAGMAKAGRSVSLIGVGVAAASTKMAADFESETMVLHTAAGESLKGLQTVRQGIKDIATGTGTDWRNLTDGMYQVEKAGYQGAEGITVLRAAAQGAREENAQLSTVTNAMTSVMASYHLHASDSVRVMNALKTAAGQGKMTMEEFSGSLSTVLPIASANKISLEQVTGALATLTQHGTSAREGTQELASTIRSLASPNNVAVQTMQRFGLSATDVQTKLGQRGLTGTLDLLSKTVLSRMGHSGTILLNTFNTSKQAAKDADIMIRSMPKSIQGLARSYDSGKLSLADWRKELKGLPPEQANLLSQYATLQNKSKGFNDALKRGGPAATTYTDAIRKMTGGAIGLNTTLQLTGESSDDFKERVRKVGESFHNGSKDVEGWKETSKLLNVQLAQTKQKAEVLAIEIGSKLIPVVSAVISFFAEHKTAATALAAVIGGVLALSVVAYAAKLTMSAAKGAVAFGKMGVSAVQMGGRVVQGFRSAQVAESAFSGRAGSFGGAMRKGFDAVVSGARTAGSATVGMGKRVAQGFRDARVAESAFSGRAGSFGGAMRKSFDAVVSGAKTAGGAVKSFALSIGRVSATAGKAAWSGLISGIKSVGLAMKTASLAALDFAKKMAISALSALRTAASYVAQKVALVASTIATKAAAAAQFLLDAAMDANPITLIILAIIALVGVLVLAYNKIGWFRAFVDGAFKAIGAIIGWCVDFVKAHWPLLLAILTGPIGIAVAFIVKYWKQISSGFVEAYHATVGAGKTLIGWIAGLPGKAKAAIVGLTVAILSVAIKAWADFRTATIQKALAAVAWVKGLPGRVRSALGNLGSLLLGAGKALIGGFIAGIKNMAGSAYSAAKGVVSKIAGLFPHSPAKEGPFSGRGWTLHSGRALMDGLADGIRAGAPRAHATMRGAAKATADAFARTLGIASPSKVFRQLGVYINTGLVDGLTGSMAKVKAATRRIESLLMQTYSKVADLKGTRGVSNSWVKSHEKTIKKLEAYAKKEDKVLRGLAAKRDSVAAKLKTAQKKLKDLQKAWSDEVKNVSQGIMQGFSIVTEAPQEGFALTAQDVVNKMRDQQQKAVQFAAQLQALKKKGLSADLIAQIAAAGVDQGGATATALAGATKDQIKQINAANTATKNAATSAGKSVADAMYGSGIKAAQGLVKGLQSQEKAIEKQMLKIAKKMATTIKNALKIKSPSQVFAQIGQWIPRGLAAGITRHAHHATTAVHRLAGSVAGAGSFAGTGLAVAGAGGTVIHQHFHFNIEGNAVTVDRLAKDVETAFLRRGMRNPSTYPAYKR</sequence>
<evidence type="ECO:0000256" key="1">
    <source>
        <dbReference type="ARBA" id="ARBA00022612"/>
    </source>
</evidence>
<proteinExistence type="predicted"/>
<accession>A0ABS9YKE8</accession>
<feature type="domain" description="Phage tail tape measure protein" evidence="3">
    <location>
        <begin position="104"/>
        <end position="279"/>
    </location>
</feature>
<feature type="transmembrane region" description="Helical" evidence="2">
    <location>
        <begin position="678"/>
        <end position="697"/>
    </location>
</feature>
<dbReference type="RefSeq" id="WP_242775506.1">
    <property type="nucleotide sequence ID" value="NZ_JALDAY010000015.1"/>
</dbReference>
<dbReference type="PANTHER" id="PTHR37813:SF1">
    <property type="entry name" value="FELS-2 PROPHAGE PROTEIN"/>
    <property type="match status" value="1"/>
</dbReference>
<feature type="transmembrane region" description="Helical" evidence="2">
    <location>
        <begin position="703"/>
        <end position="724"/>
    </location>
</feature>
<dbReference type="PANTHER" id="PTHR37813">
    <property type="entry name" value="FELS-2 PROPHAGE PROTEIN"/>
    <property type="match status" value="1"/>
</dbReference>
<feature type="transmembrane region" description="Helical" evidence="2">
    <location>
        <begin position="758"/>
        <end position="778"/>
    </location>
</feature>
<protein>
    <submittedName>
        <fullName evidence="4">Phage tail tape measure protein</fullName>
    </submittedName>
</protein>
<feature type="transmembrane region" description="Helical" evidence="2">
    <location>
        <begin position="736"/>
        <end position="752"/>
    </location>
</feature>
<evidence type="ECO:0000313" key="4">
    <source>
        <dbReference type="EMBL" id="MCI3277659.1"/>
    </source>
</evidence>
<evidence type="ECO:0000256" key="2">
    <source>
        <dbReference type="SAM" id="Phobius"/>
    </source>
</evidence>
<dbReference type="EMBL" id="JALDAY010000015">
    <property type="protein sequence ID" value="MCI3277659.1"/>
    <property type="molecule type" value="Genomic_DNA"/>
</dbReference>
<comment type="caution">
    <text evidence="4">The sequence shown here is derived from an EMBL/GenBank/DDBJ whole genome shotgun (WGS) entry which is preliminary data.</text>
</comment>
<feature type="transmembrane region" description="Helical" evidence="2">
    <location>
        <begin position="812"/>
        <end position="830"/>
    </location>
</feature>
<dbReference type="Pfam" id="PF10145">
    <property type="entry name" value="PhageMin_Tail"/>
    <property type="match status" value="1"/>
</dbReference>
<name>A0ABS9YKE8_9ACTN</name>
<reference evidence="4" key="1">
    <citation type="submission" date="2022-03" db="EMBL/GenBank/DDBJ databases">
        <title>Streptomyces 7R015 and 7R016 isolated from Barleria lupulina in Thailand.</title>
        <authorList>
            <person name="Kanchanasin P."/>
            <person name="Phongsopitanun W."/>
            <person name="Tanasupawat S."/>
        </authorList>
    </citation>
    <scope>NUCLEOTIDE SEQUENCE</scope>
    <source>
        <strain evidence="4">7R015</strain>
    </source>
</reference>
<keyword evidence="2" id="KW-0812">Transmembrane</keyword>
<dbReference type="NCBIfam" id="TIGR01760">
    <property type="entry name" value="tape_meas_TP901"/>
    <property type="match status" value="1"/>
</dbReference>
<keyword evidence="2" id="KW-1133">Transmembrane helix</keyword>